<protein>
    <submittedName>
        <fullName evidence="2">Membrane-anchored protein</fullName>
    </submittedName>
</protein>
<feature type="transmembrane region" description="Helical" evidence="1">
    <location>
        <begin position="98"/>
        <end position="116"/>
    </location>
</feature>
<keyword evidence="1" id="KW-1133">Transmembrane helix</keyword>
<accession>A0AAE3ZD16</accession>
<reference evidence="2" key="1">
    <citation type="submission" date="2023-07" db="EMBL/GenBank/DDBJ databases">
        <title>Sequencing the genomes of 1000 actinobacteria strains.</title>
        <authorList>
            <person name="Klenk H.-P."/>
        </authorList>
    </citation>
    <scope>NUCLEOTIDE SEQUENCE</scope>
    <source>
        <strain evidence="2">DSM 45977</strain>
    </source>
</reference>
<dbReference type="RefSeq" id="WP_310270769.1">
    <property type="nucleotide sequence ID" value="NZ_JAVDXW010000001.1"/>
</dbReference>
<proteinExistence type="predicted"/>
<keyword evidence="3" id="KW-1185">Reference proteome</keyword>
<name>A0AAE3ZD16_9ACTN</name>
<dbReference type="AlphaFoldDB" id="A0AAE3ZD16"/>
<dbReference type="Proteomes" id="UP001180845">
    <property type="component" value="Unassembled WGS sequence"/>
</dbReference>
<organism evidence="2 3">
    <name type="scientific">Haloactinomyces albus</name>
    <dbReference type="NCBI Taxonomy" id="1352928"/>
    <lineage>
        <taxon>Bacteria</taxon>
        <taxon>Bacillati</taxon>
        <taxon>Actinomycetota</taxon>
        <taxon>Actinomycetes</taxon>
        <taxon>Actinopolysporales</taxon>
        <taxon>Actinopolysporaceae</taxon>
        <taxon>Haloactinomyces</taxon>
    </lineage>
</organism>
<sequence>MSESRAPTAWLLTPLLAFGGTLLGVAVLFFGQTELVPALAGGYGALCGAPDCALGVGILLMAGGFLALCASMIAGIVLGVLHRHETAPRMAARRGVSACLWCLLGYAVASVLVWILV</sequence>
<evidence type="ECO:0000256" key="1">
    <source>
        <dbReference type="SAM" id="Phobius"/>
    </source>
</evidence>
<feature type="transmembrane region" description="Helical" evidence="1">
    <location>
        <begin position="53"/>
        <end position="78"/>
    </location>
</feature>
<evidence type="ECO:0000313" key="2">
    <source>
        <dbReference type="EMBL" id="MDR7301027.1"/>
    </source>
</evidence>
<evidence type="ECO:0000313" key="3">
    <source>
        <dbReference type="Proteomes" id="UP001180845"/>
    </source>
</evidence>
<comment type="caution">
    <text evidence="2">The sequence shown here is derived from an EMBL/GenBank/DDBJ whole genome shotgun (WGS) entry which is preliminary data.</text>
</comment>
<feature type="transmembrane region" description="Helical" evidence="1">
    <location>
        <begin position="12"/>
        <end position="33"/>
    </location>
</feature>
<gene>
    <name evidence="2" type="ORF">JOF55_001208</name>
</gene>
<keyword evidence="1" id="KW-0812">Transmembrane</keyword>
<dbReference type="EMBL" id="JAVDXW010000001">
    <property type="protein sequence ID" value="MDR7301027.1"/>
    <property type="molecule type" value="Genomic_DNA"/>
</dbReference>
<keyword evidence="1" id="KW-0472">Membrane</keyword>